<dbReference type="EMBL" id="LAQJ01000221">
    <property type="protein sequence ID" value="KKO19077.1"/>
    <property type="molecule type" value="Genomic_DNA"/>
</dbReference>
<proteinExistence type="predicted"/>
<dbReference type="Pfam" id="PF12728">
    <property type="entry name" value="HTH_17"/>
    <property type="match status" value="1"/>
</dbReference>
<dbReference type="SUPFAM" id="SSF46955">
    <property type="entry name" value="Putative DNA-binding domain"/>
    <property type="match status" value="1"/>
</dbReference>
<dbReference type="NCBIfam" id="TIGR01764">
    <property type="entry name" value="excise"/>
    <property type="match status" value="1"/>
</dbReference>
<reference evidence="2 3" key="1">
    <citation type="journal article" date="2013" name="BMC Microbiol.">
        <title>Identification of the type II cytochrome c maturation pathway in anammox bacteria by comparative genomics.</title>
        <authorList>
            <person name="Ferousi C."/>
            <person name="Speth D.R."/>
            <person name="Reimann J."/>
            <person name="Op den Camp H.J."/>
            <person name="Allen J.W."/>
            <person name="Keltjens J.T."/>
            <person name="Jetten M.S."/>
        </authorList>
    </citation>
    <scope>NUCLEOTIDE SEQUENCE [LARGE SCALE GENOMIC DNA]</scope>
    <source>
        <strain evidence="2">RU1</strain>
    </source>
</reference>
<sequence>MESPNIMTIKQVAEYLKVSPRTIYKLVKTGGIPTFKIMNMWRFEQSKIDQWIQDKSESNNFK</sequence>
<dbReference type="InterPro" id="IPR010093">
    <property type="entry name" value="SinI_DNA-bd"/>
</dbReference>
<dbReference type="InterPro" id="IPR009061">
    <property type="entry name" value="DNA-bd_dom_put_sf"/>
</dbReference>
<protein>
    <submittedName>
        <fullName evidence="2">Phage transcriptional regulator</fullName>
    </submittedName>
</protein>
<dbReference type="Proteomes" id="UP000034954">
    <property type="component" value="Unassembled WGS sequence"/>
</dbReference>
<comment type="caution">
    <text evidence="2">The sequence shown here is derived from an EMBL/GenBank/DDBJ whole genome shotgun (WGS) entry which is preliminary data.</text>
</comment>
<gene>
    <name evidence="2" type="ORF">BROFUL_02212</name>
</gene>
<keyword evidence="3" id="KW-1185">Reference proteome</keyword>
<evidence type="ECO:0000313" key="3">
    <source>
        <dbReference type="Proteomes" id="UP000034954"/>
    </source>
</evidence>
<dbReference type="PANTHER" id="PTHR38431:SF1">
    <property type="entry name" value="BLL2305 PROTEIN"/>
    <property type="match status" value="1"/>
</dbReference>
<dbReference type="AlphaFoldDB" id="A0A0M2UTB0"/>
<dbReference type="InterPro" id="IPR036388">
    <property type="entry name" value="WH-like_DNA-bd_sf"/>
</dbReference>
<dbReference type="InterPro" id="IPR041657">
    <property type="entry name" value="HTH_17"/>
</dbReference>
<dbReference type="Gene3D" id="1.10.10.10">
    <property type="entry name" value="Winged helix-like DNA-binding domain superfamily/Winged helix DNA-binding domain"/>
    <property type="match status" value="1"/>
</dbReference>
<evidence type="ECO:0000259" key="1">
    <source>
        <dbReference type="Pfam" id="PF12728"/>
    </source>
</evidence>
<accession>A0A0M2UTB0</accession>
<dbReference type="PANTHER" id="PTHR38431">
    <property type="entry name" value="BLL2305 PROTEIN"/>
    <property type="match status" value="1"/>
</dbReference>
<feature type="domain" description="Helix-turn-helix" evidence="1">
    <location>
        <begin position="7"/>
        <end position="55"/>
    </location>
</feature>
<name>A0A0M2UTB0_9BACT</name>
<organism evidence="2 3">
    <name type="scientific">Candidatus Brocadia fulgida</name>
    <dbReference type="NCBI Taxonomy" id="380242"/>
    <lineage>
        <taxon>Bacteria</taxon>
        <taxon>Pseudomonadati</taxon>
        <taxon>Planctomycetota</taxon>
        <taxon>Candidatus Brocadiia</taxon>
        <taxon>Candidatus Brocadiales</taxon>
        <taxon>Candidatus Brocadiaceae</taxon>
        <taxon>Candidatus Brocadia</taxon>
    </lineage>
</organism>
<evidence type="ECO:0000313" key="2">
    <source>
        <dbReference type="EMBL" id="KKO19077.1"/>
    </source>
</evidence>
<dbReference type="GO" id="GO:0003677">
    <property type="term" value="F:DNA binding"/>
    <property type="evidence" value="ECO:0007669"/>
    <property type="project" value="InterPro"/>
</dbReference>